<evidence type="ECO:0000259" key="2">
    <source>
        <dbReference type="Pfam" id="PF09851"/>
    </source>
</evidence>
<feature type="transmembrane region" description="Helical" evidence="1">
    <location>
        <begin position="24"/>
        <end position="47"/>
    </location>
</feature>
<dbReference type="RefSeq" id="WP_239317480.1">
    <property type="nucleotide sequence ID" value="NZ_BOOH01000055.1"/>
</dbReference>
<evidence type="ECO:0000313" key="4">
    <source>
        <dbReference type="Proteomes" id="UP000616724"/>
    </source>
</evidence>
<dbReference type="AlphaFoldDB" id="A0A8J3RTU6"/>
<gene>
    <name evidence="3" type="ORF">Plo01_65050</name>
</gene>
<sequence>MNALLVAAGPWDGRGHHMWGGGSAWLGGSLMMLVWAGLIAGGVWLVVRAASDRRPAGRPEAGRAREALADRYAKGEISTEEYQERLAHLGTG</sequence>
<feature type="domain" description="SHOCT" evidence="2">
    <location>
        <begin position="65"/>
        <end position="89"/>
    </location>
</feature>
<keyword evidence="1" id="KW-0812">Transmembrane</keyword>
<name>A0A8J3RTU6_9ACTN</name>
<dbReference type="InterPro" id="IPR018649">
    <property type="entry name" value="SHOCT"/>
</dbReference>
<evidence type="ECO:0000313" key="3">
    <source>
        <dbReference type="EMBL" id="GIH80076.1"/>
    </source>
</evidence>
<dbReference type="Proteomes" id="UP000616724">
    <property type="component" value="Unassembled WGS sequence"/>
</dbReference>
<dbReference type="EMBL" id="BOOH01000055">
    <property type="protein sequence ID" value="GIH80076.1"/>
    <property type="molecule type" value="Genomic_DNA"/>
</dbReference>
<keyword evidence="1" id="KW-0472">Membrane</keyword>
<keyword evidence="1" id="KW-1133">Transmembrane helix</keyword>
<dbReference type="Pfam" id="PF09851">
    <property type="entry name" value="SHOCT"/>
    <property type="match status" value="1"/>
</dbReference>
<protein>
    <recommendedName>
        <fullName evidence="2">SHOCT domain-containing protein</fullName>
    </recommendedName>
</protein>
<evidence type="ECO:0000256" key="1">
    <source>
        <dbReference type="SAM" id="Phobius"/>
    </source>
</evidence>
<proteinExistence type="predicted"/>
<accession>A0A8J3RTU6</accession>
<reference evidence="3 4" key="1">
    <citation type="submission" date="2021-01" db="EMBL/GenBank/DDBJ databases">
        <title>Whole genome shotgun sequence of Planobispora longispora NBRC 13918.</title>
        <authorList>
            <person name="Komaki H."/>
            <person name="Tamura T."/>
        </authorList>
    </citation>
    <scope>NUCLEOTIDE SEQUENCE [LARGE SCALE GENOMIC DNA]</scope>
    <source>
        <strain evidence="3 4">NBRC 13918</strain>
    </source>
</reference>
<keyword evidence="4" id="KW-1185">Reference proteome</keyword>
<organism evidence="3 4">
    <name type="scientific">Planobispora longispora</name>
    <dbReference type="NCBI Taxonomy" id="28887"/>
    <lineage>
        <taxon>Bacteria</taxon>
        <taxon>Bacillati</taxon>
        <taxon>Actinomycetota</taxon>
        <taxon>Actinomycetes</taxon>
        <taxon>Streptosporangiales</taxon>
        <taxon>Streptosporangiaceae</taxon>
        <taxon>Planobispora</taxon>
    </lineage>
</organism>
<comment type="caution">
    <text evidence="3">The sequence shown here is derived from an EMBL/GenBank/DDBJ whole genome shotgun (WGS) entry which is preliminary data.</text>
</comment>